<proteinExistence type="predicted"/>
<organism evidence="2">
    <name type="scientific">viral metagenome</name>
    <dbReference type="NCBI Taxonomy" id="1070528"/>
    <lineage>
        <taxon>unclassified sequences</taxon>
        <taxon>metagenomes</taxon>
        <taxon>organismal metagenomes</taxon>
    </lineage>
</organism>
<dbReference type="EMBL" id="MT143892">
    <property type="protein sequence ID" value="QJB04947.1"/>
    <property type="molecule type" value="Genomic_DNA"/>
</dbReference>
<accession>A0A6M3MB09</accession>
<dbReference type="AlphaFoldDB" id="A0A6M3MB09"/>
<feature type="region of interest" description="Disordered" evidence="1">
    <location>
        <begin position="55"/>
        <end position="89"/>
    </location>
</feature>
<name>A0A6M3MB09_9ZZZZ</name>
<gene>
    <name evidence="2" type="ORF">MM171B00154_0058</name>
</gene>
<feature type="compositionally biased region" description="Low complexity" evidence="1">
    <location>
        <begin position="64"/>
        <end position="78"/>
    </location>
</feature>
<evidence type="ECO:0000313" key="2">
    <source>
        <dbReference type="EMBL" id="QJB04947.1"/>
    </source>
</evidence>
<reference evidence="2" key="1">
    <citation type="submission" date="2020-03" db="EMBL/GenBank/DDBJ databases">
        <title>The deep terrestrial virosphere.</title>
        <authorList>
            <person name="Holmfeldt K."/>
            <person name="Nilsson E."/>
            <person name="Simone D."/>
            <person name="Lopez-Fernandez M."/>
            <person name="Wu X."/>
            <person name="de Brujin I."/>
            <person name="Lundin D."/>
            <person name="Andersson A."/>
            <person name="Bertilsson S."/>
            <person name="Dopson M."/>
        </authorList>
    </citation>
    <scope>NUCLEOTIDE SEQUENCE</scope>
    <source>
        <strain evidence="2">MM171B00154</strain>
    </source>
</reference>
<evidence type="ECO:0000256" key="1">
    <source>
        <dbReference type="SAM" id="MobiDB-lite"/>
    </source>
</evidence>
<protein>
    <submittedName>
        <fullName evidence="2">Uncharacterized protein</fullName>
    </submittedName>
</protein>
<sequence length="89" mass="9925">MARKYEVTAVTGKYTDASGAEKSRYQTLGSVIETKNGLMLKLEAVPIGWDGWAYLNDPKPRDGQQAPQQRQPQRQAPQNGGYDDEIPPF</sequence>